<evidence type="ECO:0000256" key="11">
    <source>
        <dbReference type="RuleBase" id="RU003615"/>
    </source>
</evidence>
<evidence type="ECO:0000256" key="7">
    <source>
        <dbReference type="ARBA" id="ARBA00022801"/>
    </source>
</evidence>
<dbReference type="InterPro" id="IPR006048">
    <property type="entry name" value="A-amylase/branching_C"/>
</dbReference>
<protein>
    <recommendedName>
        <fullName evidence="5 12">Alpha-amylase</fullName>
        <ecNumber evidence="4 12">3.2.1.1</ecNumber>
    </recommendedName>
</protein>
<dbReference type="Gene3D" id="3.20.20.80">
    <property type="entry name" value="Glycosidases"/>
    <property type="match status" value="1"/>
</dbReference>
<evidence type="ECO:0000256" key="13">
    <source>
        <dbReference type="SAM" id="SignalP"/>
    </source>
</evidence>
<dbReference type="RefSeq" id="WP_127700198.1">
    <property type="nucleotide sequence ID" value="NZ_SACS01000018.1"/>
</dbReference>
<keyword evidence="6" id="KW-0479">Metal-binding</keyword>
<dbReference type="GO" id="GO:0005975">
    <property type="term" value="P:carbohydrate metabolic process"/>
    <property type="evidence" value="ECO:0007669"/>
    <property type="project" value="InterPro"/>
</dbReference>
<dbReference type="SMART" id="SM00642">
    <property type="entry name" value="Aamy"/>
    <property type="match status" value="1"/>
</dbReference>
<proteinExistence type="inferred from homology"/>
<dbReference type="InterPro" id="IPR006046">
    <property type="entry name" value="Alpha_amylase"/>
</dbReference>
<evidence type="ECO:0000256" key="5">
    <source>
        <dbReference type="ARBA" id="ARBA00017303"/>
    </source>
</evidence>
<feature type="domain" description="Glycosyl hydrolase family 13 catalytic" evidence="15">
    <location>
        <begin position="23"/>
        <end position="368"/>
    </location>
</feature>
<dbReference type="Proteomes" id="UP000283077">
    <property type="component" value="Unassembled WGS sequence"/>
</dbReference>
<dbReference type="EMBL" id="SACS01000018">
    <property type="protein sequence ID" value="RVU34401.1"/>
    <property type="molecule type" value="Genomic_DNA"/>
</dbReference>
<dbReference type="InterPro" id="IPR031319">
    <property type="entry name" value="A-amylase_C"/>
</dbReference>
<evidence type="ECO:0000256" key="12">
    <source>
        <dbReference type="RuleBase" id="RU361134"/>
    </source>
</evidence>
<evidence type="ECO:0000313" key="16">
    <source>
        <dbReference type="EMBL" id="RVU34401.1"/>
    </source>
</evidence>
<dbReference type="PANTHER" id="PTHR43447">
    <property type="entry name" value="ALPHA-AMYLASE"/>
    <property type="match status" value="1"/>
</dbReference>
<dbReference type="SUPFAM" id="SSF51011">
    <property type="entry name" value="Glycosyl hydrolase domain"/>
    <property type="match status" value="1"/>
</dbReference>
<feature type="chain" id="PRO_5019076697" description="Alpha-amylase" evidence="13">
    <location>
        <begin position="20"/>
        <end position="664"/>
    </location>
</feature>
<keyword evidence="7 12" id="KW-0378">Hydrolase</keyword>
<evidence type="ECO:0000256" key="6">
    <source>
        <dbReference type="ARBA" id="ARBA00022723"/>
    </source>
</evidence>
<dbReference type="SMART" id="SM00632">
    <property type="entry name" value="Aamy_C"/>
    <property type="match status" value="1"/>
</dbReference>
<dbReference type="GO" id="GO:0004556">
    <property type="term" value="F:alpha-amylase activity"/>
    <property type="evidence" value="ECO:0007669"/>
    <property type="project" value="UniProtKB-UniRule"/>
</dbReference>
<dbReference type="InterPro" id="IPR013780">
    <property type="entry name" value="Glyco_hydro_b"/>
</dbReference>
<evidence type="ECO:0000259" key="14">
    <source>
        <dbReference type="SMART" id="SM00632"/>
    </source>
</evidence>
<dbReference type="PRINTS" id="PR00110">
    <property type="entry name" value="ALPHAAMYLASE"/>
</dbReference>
<reference evidence="16 17" key="1">
    <citation type="submission" date="2019-01" db="EMBL/GenBank/DDBJ databases">
        <authorList>
            <person name="Chen W.-M."/>
        </authorList>
    </citation>
    <scope>NUCLEOTIDE SEQUENCE [LARGE SCALE GENOMIC DNA]</scope>
    <source>
        <strain evidence="16 17">KYPC3</strain>
    </source>
</reference>
<dbReference type="Pfam" id="PF02806">
    <property type="entry name" value="Alpha-amylase_C"/>
    <property type="match status" value="1"/>
</dbReference>
<comment type="cofactor">
    <cofactor evidence="2">
        <name>Ca(2+)</name>
        <dbReference type="ChEBI" id="CHEBI:29108"/>
    </cofactor>
</comment>
<organism evidence="16 17">
    <name type="scientific">Rheinheimera riviphila</name>
    <dbReference type="NCBI Taxonomy" id="1834037"/>
    <lineage>
        <taxon>Bacteria</taxon>
        <taxon>Pseudomonadati</taxon>
        <taxon>Pseudomonadota</taxon>
        <taxon>Gammaproteobacteria</taxon>
        <taxon>Chromatiales</taxon>
        <taxon>Chromatiaceae</taxon>
        <taxon>Rheinheimera</taxon>
    </lineage>
</organism>
<evidence type="ECO:0000313" key="17">
    <source>
        <dbReference type="Proteomes" id="UP000283077"/>
    </source>
</evidence>
<dbReference type="Pfam" id="PF00128">
    <property type="entry name" value="Alpha-amylase"/>
    <property type="match status" value="1"/>
</dbReference>
<evidence type="ECO:0000256" key="9">
    <source>
        <dbReference type="ARBA" id="ARBA00023277"/>
    </source>
</evidence>
<dbReference type="InterPro" id="IPR006047">
    <property type="entry name" value="GH13_cat_dom"/>
</dbReference>
<keyword evidence="13" id="KW-0732">Signal</keyword>
<dbReference type="EC" id="3.2.1.1" evidence="4 12"/>
<dbReference type="GO" id="GO:0046872">
    <property type="term" value="F:metal ion binding"/>
    <property type="evidence" value="ECO:0007669"/>
    <property type="project" value="UniProtKB-KW"/>
</dbReference>
<gene>
    <name evidence="16" type="ORF">EOE67_15235</name>
</gene>
<comment type="caution">
    <text evidence="16">The sequence shown here is derived from an EMBL/GenBank/DDBJ whole genome shotgun (WGS) entry which is preliminary data.</text>
</comment>
<feature type="domain" description="Alpha-amylase C-terminal" evidence="14">
    <location>
        <begin position="378"/>
        <end position="465"/>
    </location>
</feature>
<dbReference type="InterPro" id="IPR017853">
    <property type="entry name" value="GH"/>
</dbReference>
<evidence type="ECO:0000256" key="4">
    <source>
        <dbReference type="ARBA" id="ARBA00012595"/>
    </source>
</evidence>
<evidence type="ECO:0000256" key="1">
    <source>
        <dbReference type="ARBA" id="ARBA00000548"/>
    </source>
</evidence>
<evidence type="ECO:0000256" key="2">
    <source>
        <dbReference type="ARBA" id="ARBA00001913"/>
    </source>
</evidence>
<feature type="signal peptide" evidence="13">
    <location>
        <begin position="1"/>
        <end position="19"/>
    </location>
</feature>
<dbReference type="OrthoDB" id="9805159at2"/>
<comment type="similarity">
    <text evidence="3 11">Belongs to the glycosyl hydrolase 13 family.</text>
</comment>
<dbReference type="SUPFAM" id="SSF51445">
    <property type="entry name" value="(Trans)glycosidases"/>
    <property type="match status" value="1"/>
</dbReference>
<evidence type="ECO:0000256" key="3">
    <source>
        <dbReference type="ARBA" id="ARBA00008061"/>
    </source>
</evidence>
<accession>A0A437QIP6</accession>
<dbReference type="AlphaFoldDB" id="A0A437QIP6"/>
<sequence length="664" mass="72213">MNYIPLAASALLAVSPAFAAQKTTFVHLFEWRWSDIASECENYLGPQGYAAIQVSPPSEHIQGSAWWTRYQPVSYQLQSRSGDRAAFINMVQRCNTAGVDIYVDAVINHMASGGGVGIAGSNYGNRSYPMYSTQDFHNSCTINGSDYGNDRWRVQNCELVGLPDLNTGAPYVQNTLAAYLNDLLALGVKGFRIDAAKHMAVADIAAIKGKLTSSPLIYQEVIDQGDEAVKANEYIGVGLVTEFKYSVQLGNVFKAGRLASLSNFGEGWGFLPSAQAVVFVDNHDNQRGHGGAGNVVTYKDGRLYDLANVFMLAYPYGYPQVMSSYGFSNGDQGPPAAAVYQNGNLNCFGNDWKCEHRWGYIAGAVQFRNHTAAEWRTTHWWDNGNNQIAFGRAGLGFVVINREGYALNTSLPTGMAPGQYCNVLKGQLNSAKTACSGEVISVGADGRIQANVPASDAFAIHHQAKIGSSQPPQNGNYQRTVVFIQAQTLSGQDMFVRGGLDHVSAQQQLGLTCTAANLVCAMPIRHRNLKNATTTPWKSNDNFLDWYGREASQTATAEGTALDWTTNSWPAGWGAIRTVAADGYGVEALNRFGAHYWMLDVDMDCSKTSNGWFELKAFVKNGQGWEGNINQPGAPYASQNHMAQCGKLNVFSFGQHAALIENFP</sequence>
<keyword evidence="8" id="KW-0106">Calcium</keyword>
<keyword evidence="17" id="KW-1185">Reference proteome</keyword>
<dbReference type="CDD" id="cd11317">
    <property type="entry name" value="AmyAc_bac_euk_AmyA"/>
    <property type="match status" value="1"/>
</dbReference>
<evidence type="ECO:0000259" key="15">
    <source>
        <dbReference type="SMART" id="SM00642"/>
    </source>
</evidence>
<comment type="catalytic activity">
    <reaction evidence="1 12">
        <text>Endohydrolysis of (1-&gt;4)-alpha-D-glucosidic linkages in polysaccharides containing three or more (1-&gt;4)-alpha-linked D-glucose units.</text>
        <dbReference type="EC" id="3.2.1.1"/>
    </reaction>
</comment>
<evidence type="ECO:0000256" key="10">
    <source>
        <dbReference type="ARBA" id="ARBA00023295"/>
    </source>
</evidence>
<keyword evidence="9 12" id="KW-0119">Carbohydrate metabolism</keyword>
<keyword evidence="10 12" id="KW-0326">Glycosidase</keyword>
<evidence type="ECO:0000256" key="8">
    <source>
        <dbReference type="ARBA" id="ARBA00022837"/>
    </source>
</evidence>
<dbReference type="Gene3D" id="2.60.40.1180">
    <property type="entry name" value="Golgi alpha-mannosidase II"/>
    <property type="match status" value="1"/>
</dbReference>
<name>A0A437QIP6_9GAMM</name>